<dbReference type="SUPFAM" id="SSF51735">
    <property type="entry name" value="NAD(P)-binding Rossmann-fold domains"/>
    <property type="match status" value="1"/>
</dbReference>
<dbReference type="GO" id="GO:0016491">
    <property type="term" value="F:oxidoreductase activity"/>
    <property type="evidence" value="ECO:0007669"/>
    <property type="project" value="UniProtKB-KW"/>
</dbReference>
<feature type="compositionally biased region" description="Basic and acidic residues" evidence="10">
    <location>
        <begin position="1"/>
        <end position="12"/>
    </location>
</feature>
<dbReference type="SUPFAM" id="SSF50129">
    <property type="entry name" value="GroES-like"/>
    <property type="match status" value="1"/>
</dbReference>
<sequence length="335" mass="34823">MRLVLEDGEPRLRHSPPPPLAGEPAVLIEVELAGLCRSDLKEVAGTRYGPSQFGHELVGTVRESTARDLPEGTRVVLDPNVVVDRGSGFADRMRVAGPAQLLRRALPVVPGGTDARRLVFAEPLACARHCLSAVERRLGCLAGARIAVLGAGTAGLLIACLARLAGAEAVLANRGAERLAAVRAAGLLDGPVVAYDDLADARADAAVVATSFVVPEVLRHALRAVVPGGLVMLYGGTAPGDALPGLDCDLDAVRRTEGLAAARWHGRPVRVAGSYGTTPHDFAAAVSVLTDPSAPLAAERTVTREVTLGRLHTLLRDRGTALPPGKILVRPAPPP</sequence>
<dbReference type="CDD" id="cd05188">
    <property type="entry name" value="MDR"/>
    <property type="match status" value="1"/>
</dbReference>
<evidence type="ECO:0000256" key="1">
    <source>
        <dbReference type="ARBA" id="ARBA00001947"/>
    </source>
</evidence>
<reference evidence="12" key="1">
    <citation type="submission" date="2023-05" db="EMBL/GenBank/DDBJ databases">
        <title>Streptantibioticus silvisoli sp. nov., acidotolerant actinomycetes 1 from pine litter.</title>
        <authorList>
            <person name="Swiecimska M."/>
            <person name="Golinska P."/>
            <person name="Sangal V."/>
            <person name="Wachnowicz B."/>
            <person name="Goodfellow M."/>
        </authorList>
    </citation>
    <scope>NUCLEOTIDE SEQUENCE</scope>
    <source>
        <strain evidence="12">SL13</strain>
    </source>
</reference>
<dbReference type="Gene3D" id="3.40.50.720">
    <property type="entry name" value="NAD(P)-binding Rossmann-like Domain"/>
    <property type="match status" value="1"/>
</dbReference>
<dbReference type="PANTHER" id="PTHR43401">
    <property type="entry name" value="L-THREONINE 3-DEHYDROGENASE"/>
    <property type="match status" value="1"/>
</dbReference>
<gene>
    <name evidence="12" type="ORF">POF50_024460</name>
</gene>
<comment type="function">
    <text evidence="3">Catalyzes the oxidation of 2-deoxy-scyllo-inosamine (DOIA) with NAD(+) or NADP(+), forming 3-amino-2,3-dideoxy-scyllo-inosose (amino-DOI).</text>
</comment>
<evidence type="ECO:0000256" key="6">
    <source>
        <dbReference type="ARBA" id="ARBA00039102"/>
    </source>
</evidence>
<dbReference type="InterPro" id="IPR036291">
    <property type="entry name" value="NAD(P)-bd_dom_sf"/>
</dbReference>
<accession>A0AA90H8H5</accession>
<dbReference type="EMBL" id="JABXJJ020000032">
    <property type="protein sequence ID" value="MDI5972454.1"/>
    <property type="molecule type" value="Genomic_DNA"/>
</dbReference>
<feature type="domain" description="Alcohol dehydrogenase-like N-terminal" evidence="11">
    <location>
        <begin position="25"/>
        <end position="80"/>
    </location>
</feature>
<comment type="pathway">
    <text evidence="4">Metabolic intermediate biosynthesis; 2-deoxystreptamine biosynthesis; 2-deoxystreptamine from D-glucose 6-phosphate: step 3/4.</text>
</comment>
<keyword evidence="2" id="KW-0560">Oxidoreductase</keyword>
<comment type="similarity">
    <text evidence="5">Belongs to the zinc-containing alcohol dehydrogenase family. DOIA dehydrogenase subfamily.</text>
</comment>
<comment type="catalytic activity">
    <reaction evidence="8">
        <text>2-deoxy-scyllo-inosamine + NAD(+) = 3-amino-2,3-dideoxy-scyllo-inosose + NADH + H(+)</text>
        <dbReference type="Rhea" id="RHEA:33883"/>
        <dbReference type="ChEBI" id="CHEBI:15378"/>
        <dbReference type="ChEBI" id="CHEBI:57540"/>
        <dbReference type="ChEBI" id="CHEBI:57945"/>
        <dbReference type="ChEBI" id="CHEBI:65002"/>
        <dbReference type="ChEBI" id="CHEBI:65003"/>
        <dbReference type="EC" id="1.1.1.329"/>
    </reaction>
</comment>
<comment type="cofactor">
    <cofactor evidence="1">
        <name>Zn(2+)</name>
        <dbReference type="ChEBI" id="CHEBI:29105"/>
    </cofactor>
</comment>
<dbReference type="InterPro" id="IPR011032">
    <property type="entry name" value="GroES-like_sf"/>
</dbReference>
<evidence type="ECO:0000313" key="12">
    <source>
        <dbReference type="EMBL" id="MDI5972454.1"/>
    </source>
</evidence>
<comment type="catalytic activity">
    <reaction evidence="9">
        <text>2-deoxy-scyllo-inosamine + NADP(+) = 3-amino-2,3-dideoxy-scyllo-inosose + NADPH + H(+)</text>
        <dbReference type="Rhea" id="RHEA:33879"/>
        <dbReference type="ChEBI" id="CHEBI:15378"/>
        <dbReference type="ChEBI" id="CHEBI:57783"/>
        <dbReference type="ChEBI" id="CHEBI:58349"/>
        <dbReference type="ChEBI" id="CHEBI:65002"/>
        <dbReference type="ChEBI" id="CHEBI:65003"/>
        <dbReference type="EC" id="1.1.1.329"/>
    </reaction>
</comment>
<proteinExistence type="inferred from homology"/>
<dbReference type="EC" id="1.1.1.329" evidence="6"/>
<evidence type="ECO:0000259" key="11">
    <source>
        <dbReference type="Pfam" id="PF08240"/>
    </source>
</evidence>
<name>A0AA90H8H5_9ACTN</name>
<evidence type="ECO:0000256" key="10">
    <source>
        <dbReference type="SAM" id="MobiDB-lite"/>
    </source>
</evidence>
<dbReference type="RefSeq" id="WP_271317172.1">
    <property type="nucleotide sequence ID" value="NZ_JABXJJ020000032.1"/>
</dbReference>
<dbReference type="Gene3D" id="3.90.180.10">
    <property type="entry name" value="Medium-chain alcohol dehydrogenases, catalytic domain"/>
    <property type="match status" value="2"/>
</dbReference>
<evidence type="ECO:0000256" key="5">
    <source>
        <dbReference type="ARBA" id="ARBA00038004"/>
    </source>
</evidence>
<dbReference type="InterPro" id="IPR013154">
    <property type="entry name" value="ADH-like_N"/>
</dbReference>
<dbReference type="InterPro" id="IPR050129">
    <property type="entry name" value="Zn_alcohol_dh"/>
</dbReference>
<dbReference type="Pfam" id="PF08240">
    <property type="entry name" value="ADH_N"/>
    <property type="match status" value="1"/>
</dbReference>
<protein>
    <recommendedName>
        <fullName evidence="7">2-deoxy-scyllo-inosamine dehydrogenase</fullName>
        <ecNumber evidence="6">1.1.1.329</ecNumber>
    </recommendedName>
</protein>
<evidence type="ECO:0000256" key="7">
    <source>
        <dbReference type="ARBA" id="ARBA00039387"/>
    </source>
</evidence>
<feature type="region of interest" description="Disordered" evidence="10">
    <location>
        <begin position="1"/>
        <end position="20"/>
    </location>
</feature>
<evidence type="ECO:0000256" key="9">
    <source>
        <dbReference type="ARBA" id="ARBA00049085"/>
    </source>
</evidence>
<evidence type="ECO:0000256" key="3">
    <source>
        <dbReference type="ARBA" id="ARBA00037678"/>
    </source>
</evidence>
<dbReference type="PANTHER" id="PTHR43401:SF2">
    <property type="entry name" value="L-THREONINE 3-DEHYDROGENASE"/>
    <property type="match status" value="1"/>
</dbReference>
<evidence type="ECO:0000256" key="2">
    <source>
        <dbReference type="ARBA" id="ARBA00023002"/>
    </source>
</evidence>
<dbReference type="AlphaFoldDB" id="A0AA90H8H5"/>
<evidence type="ECO:0000256" key="8">
    <source>
        <dbReference type="ARBA" id="ARBA00048685"/>
    </source>
</evidence>
<organism evidence="12">
    <name type="scientific">Streptantibioticus silvisoli</name>
    <dbReference type="NCBI Taxonomy" id="2705255"/>
    <lineage>
        <taxon>Bacteria</taxon>
        <taxon>Bacillati</taxon>
        <taxon>Actinomycetota</taxon>
        <taxon>Actinomycetes</taxon>
        <taxon>Kitasatosporales</taxon>
        <taxon>Streptomycetaceae</taxon>
        <taxon>Streptantibioticus</taxon>
    </lineage>
</organism>
<evidence type="ECO:0000256" key="4">
    <source>
        <dbReference type="ARBA" id="ARBA00037908"/>
    </source>
</evidence>
<comment type="caution">
    <text evidence="12">The sequence shown here is derived from an EMBL/GenBank/DDBJ whole genome shotgun (WGS) entry which is preliminary data.</text>
</comment>